<dbReference type="AlphaFoldDB" id="A0A1R1EMV2"/>
<comment type="caution">
    <text evidence="6">The sequence shown here is derived from an EMBL/GenBank/DDBJ whole genome shotgun (WGS) entry which is preliminary data.</text>
</comment>
<evidence type="ECO:0000313" key="6">
    <source>
        <dbReference type="EMBL" id="OMF53138.1"/>
    </source>
</evidence>
<evidence type="ECO:0000259" key="5">
    <source>
        <dbReference type="Pfam" id="PF13407"/>
    </source>
</evidence>
<dbReference type="GO" id="GO:0030313">
    <property type="term" value="C:cell envelope"/>
    <property type="evidence" value="ECO:0007669"/>
    <property type="project" value="UniProtKB-SubCell"/>
</dbReference>
<evidence type="ECO:0000256" key="3">
    <source>
        <dbReference type="ARBA" id="ARBA00022729"/>
    </source>
</evidence>
<comment type="subcellular location">
    <subcellularLocation>
        <location evidence="1">Cell envelope</location>
    </subcellularLocation>
</comment>
<dbReference type="Pfam" id="PF13407">
    <property type="entry name" value="Peripla_BP_4"/>
    <property type="match status" value="1"/>
</dbReference>
<name>A0A1R1EMV2_9BACL</name>
<feature type="domain" description="Periplasmic binding protein" evidence="5">
    <location>
        <begin position="52"/>
        <end position="304"/>
    </location>
</feature>
<dbReference type="InterPro" id="IPR028082">
    <property type="entry name" value="Peripla_BP_I"/>
</dbReference>
<dbReference type="STRING" id="297318.BK138_19755"/>
<dbReference type="PANTHER" id="PTHR46847:SF1">
    <property type="entry name" value="D-ALLOSE-BINDING PERIPLASMIC PROTEIN-RELATED"/>
    <property type="match status" value="1"/>
</dbReference>
<dbReference type="PANTHER" id="PTHR46847">
    <property type="entry name" value="D-ALLOSE-BINDING PERIPLASMIC PROTEIN-RELATED"/>
    <property type="match status" value="1"/>
</dbReference>
<sequence>MLKRIWPFGLIVLVLIFAYILVRFFLASMTIGDLVGQIRLQRADDPSVKHVVLIAQELDNPFWREMEQGAEEAADKLGMRIDYTGPIRINPTEQMRLLERAIASRPDGILVQGIVDPDYDALIQRATGQGIPVITVDADEPGSSRLAYVGTDNLGAGKRMGELVLKEAAGKGKIGVMIGSERAENMQLRLAGFRSVISAAPGFAIVDVRASNISRIGAAKQAEAMLKQHPDIQTIVGFSSLDAAGIVEGIQAAGRTGIRVYGFDDLAMTRQGIEQGEIAASIVQSPKEMGARSIGLLNEHFHGKSFAAEHFIPTSVLDKAALKLEVAGP</sequence>
<accession>A0A1R1EMV2</accession>
<gene>
    <name evidence="6" type="ORF">BK138_19755</name>
</gene>
<evidence type="ECO:0000256" key="1">
    <source>
        <dbReference type="ARBA" id="ARBA00004196"/>
    </source>
</evidence>
<dbReference type="GO" id="GO:0030246">
    <property type="term" value="F:carbohydrate binding"/>
    <property type="evidence" value="ECO:0007669"/>
    <property type="project" value="UniProtKB-ARBA"/>
</dbReference>
<comment type="similarity">
    <text evidence="2">Belongs to the bacterial solute-binding protein 2 family.</text>
</comment>
<dbReference type="SUPFAM" id="SSF53822">
    <property type="entry name" value="Periplasmic binding protein-like I"/>
    <property type="match status" value="1"/>
</dbReference>
<protein>
    <submittedName>
        <fullName evidence="6">LacI family transcriptional regulator</fullName>
    </submittedName>
</protein>
<dbReference type="CDD" id="cd06314">
    <property type="entry name" value="PBP1_tmGBP"/>
    <property type="match status" value="1"/>
</dbReference>
<evidence type="ECO:0000256" key="2">
    <source>
        <dbReference type="ARBA" id="ARBA00007639"/>
    </source>
</evidence>
<keyword evidence="7" id="KW-1185">Reference proteome</keyword>
<dbReference type="Gene3D" id="3.40.50.2300">
    <property type="match status" value="2"/>
</dbReference>
<keyword evidence="4" id="KW-1133">Transmembrane helix</keyword>
<keyword evidence="3" id="KW-0732">Signal</keyword>
<keyword evidence="4" id="KW-0812">Transmembrane</keyword>
<reference evidence="6 7" key="1">
    <citation type="submission" date="2016-11" db="EMBL/GenBank/DDBJ databases">
        <title>Paenibacillus species isolates.</title>
        <authorList>
            <person name="Beno S.M."/>
        </authorList>
    </citation>
    <scope>NUCLEOTIDE SEQUENCE [LARGE SCALE GENOMIC DNA]</scope>
    <source>
        <strain evidence="6 7">FSL R5-0378</strain>
    </source>
</reference>
<evidence type="ECO:0000313" key="7">
    <source>
        <dbReference type="Proteomes" id="UP000187172"/>
    </source>
</evidence>
<dbReference type="RefSeq" id="WP_076172234.1">
    <property type="nucleotide sequence ID" value="NZ_MRTP01000005.1"/>
</dbReference>
<keyword evidence="4" id="KW-0472">Membrane</keyword>
<feature type="transmembrane region" description="Helical" evidence="4">
    <location>
        <begin position="6"/>
        <end position="26"/>
    </location>
</feature>
<dbReference type="Proteomes" id="UP000187172">
    <property type="component" value="Unassembled WGS sequence"/>
</dbReference>
<dbReference type="InterPro" id="IPR025997">
    <property type="entry name" value="SBP_2_dom"/>
</dbReference>
<proteinExistence type="inferred from homology"/>
<dbReference type="EMBL" id="MRTP01000005">
    <property type="protein sequence ID" value="OMF53138.1"/>
    <property type="molecule type" value="Genomic_DNA"/>
</dbReference>
<organism evidence="6 7">
    <name type="scientific">Paenibacillus rhizosphaerae</name>
    <dbReference type="NCBI Taxonomy" id="297318"/>
    <lineage>
        <taxon>Bacteria</taxon>
        <taxon>Bacillati</taxon>
        <taxon>Bacillota</taxon>
        <taxon>Bacilli</taxon>
        <taxon>Bacillales</taxon>
        <taxon>Paenibacillaceae</taxon>
        <taxon>Paenibacillus</taxon>
    </lineage>
</organism>
<evidence type="ECO:0000256" key="4">
    <source>
        <dbReference type="SAM" id="Phobius"/>
    </source>
</evidence>